<evidence type="ECO:0000256" key="4">
    <source>
        <dbReference type="ARBA" id="ARBA00022825"/>
    </source>
</evidence>
<keyword evidence="3 5" id="KW-0378">Hydrolase</keyword>
<organism evidence="8 9">
    <name type="scientific">Actinophytocola xinjiangensis</name>
    <dbReference type="NCBI Taxonomy" id="485602"/>
    <lineage>
        <taxon>Bacteria</taxon>
        <taxon>Bacillati</taxon>
        <taxon>Actinomycetota</taxon>
        <taxon>Actinomycetes</taxon>
        <taxon>Pseudonocardiales</taxon>
        <taxon>Pseudonocardiaceae</taxon>
    </lineage>
</organism>
<protein>
    <submittedName>
        <fullName evidence="8">Protease</fullName>
    </submittedName>
</protein>
<feature type="active site" description="Charge relay system" evidence="5">
    <location>
        <position position="136"/>
    </location>
</feature>
<evidence type="ECO:0000256" key="1">
    <source>
        <dbReference type="ARBA" id="ARBA00011073"/>
    </source>
</evidence>
<gene>
    <name evidence="8" type="ORF">BLA60_09745</name>
</gene>
<comment type="caution">
    <text evidence="8">The sequence shown here is derived from an EMBL/GenBank/DDBJ whole genome shotgun (WGS) entry which is preliminary data.</text>
</comment>
<evidence type="ECO:0000313" key="9">
    <source>
        <dbReference type="Proteomes" id="UP000185696"/>
    </source>
</evidence>
<evidence type="ECO:0000313" key="8">
    <source>
        <dbReference type="EMBL" id="OLF12420.1"/>
    </source>
</evidence>
<feature type="active site" description="Charge relay system" evidence="5">
    <location>
        <position position="168"/>
    </location>
</feature>
<dbReference type="PRINTS" id="PR00723">
    <property type="entry name" value="SUBTILISIN"/>
</dbReference>
<evidence type="ECO:0000256" key="3">
    <source>
        <dbReference type="ARBA" id="ARBA00022801"/>
    </source>
</evidence>
<dbReference type="GO" id="GO:0004252">
    <property type="term" value="F:serine-type endopeptidase activity"/>
    <property type="evidence" value="ECO:0007669"/>
    <property type="project" value="UniProtKB-UniRule"/>
</dbReference>
<dbReference type="PROSITE" id="PS00136">
    <property type="entry name" value="SUBTILASE_ASP"/>
    <property type="match status" value="1"/>
</dbReference>
<dbReference type="Proteomes" id="UP000185696">
    <property type="component" value="Unassembled WGS sequence"/>
</dbReference>
<dbReference type="EMBL" id="MSIF01000003">
    <property type="protein sequence ID" value="OLF12420.1"/>
    <property type="molecule type" value="Genomic_DNA"/>
</dbReference>
<dbReference type="InterPro" id="IPR051048">
    <property type="entry name" value="Peptidase_S8/S53_subtilisin"/>
</dbReference>
<dbReference type="OrthoDB" id="9766923at2"/>
<dbReference type="PANTHER" id="PTHR43399">
    <property type="entry name" value="SUBTILISIN-RELATED"/>
    <property type="match status" value="1"/>
</dbReference>
<dbReference type="PROSITE" id="PS51892">
    <property type="entry name" value="SUBTILASE"/>
    <property type="match status" value="1"/>
</dbReference>
<keyword evidence="4 5" id="KW-0720">Serine protease</keyword>
<dbReference type="PROSITE" id="PS00138">
    <property type="entry name" value="SUBTILASE_SER"/>
    <property type="match status" value="1"/>
</dbReference>
<name>A0A7Z0WPK7_9PSEU</name>
<dbReference type="AlphaFoldDB" id="A0A7Z0WPK7"/>
<proteinExistence type="inferred from homology"/>
<comment type="similarity">
    <text evidence="1 5 6">Belongs to the peptidase S8 family.</text>
</comment>
<dbReference type="CDD" id="cd07480">
    <property type="entry name" value="Peptidases_S8_12"/>
    <property type="match status" value="1"/>
</dbReference>
<dbReference type="InterPro" id="IPR023827">
    <property type="entry name" value="Peptidase_S8_Asp-AS"/>
</dbReference>
<reference evidence="8 9" key="1">
    <citation type="submission" date="2016-12" db="EMBL/GenBank/DDBJ databases">
        <title>The draft genome sequence of Actinophytocola xinjiangensis.</title>
        <authorList>
            <person name="Wang W."/>
            <person name="Yuan L."/>
        </authorList>
    </citation>
    <scope>NUCLEOTIDE SEQUENCE [LARGE SCALE GENOMIC DNA]</scope>
    <source>
        <strain evidence="8 9">CGMCC 4.4663</strain>
    </source>
</reference>
<feature type="domain" description="Peptidase S8/S53" evidence="7">
    <location>
        <begin position="127"/>
        <end position="382"/>
    </location>
</feature>
<dbReference type="InterPro" id="IPR000209">
    <property type="entry name" value="Peptidase_S8/S53_dom"/>
</dbReference>
<dbReference type="GO" id="GO:0006508">
    <property type="term" value="P:proteolysis"/>
    <property type="evidence" value="ECO:0007669"/>
    <property type="project" value="UniProtKB-KW"/>
</dbReference>
<dbReference type="Gene3D" id="3.40.50.200">
    <property type="entry name" value="Peptidase S8/S53 domain"/>
    <property type="match status" value="1"/>
</dbReference>
<dbReference type="InterPro" id="IPR023828">
    <property type="entry name" value="Peptidase_S8_Ser-AS"/>
</dbReference>
<feature type="active site" description="Charge relay system" evidence="5">
    <location>
        <position position="338"/>
    </location>
</feature>
<keyword evidence="2 5" id="KW-0645">Protease</keyword>
<dbReference type="InterPro" id="IPR015500">
    <property type="entry name" value="Peptidase_S8_subtilisin-rel"/>
</dbReference>
<dbReference type="Pfam" id="PF00082">
    <property type="entry name" value="Peptidase_S8"/>
    <property type="match status" value="1"/>
</dbReference>
<evidence type="ECO:0000256" key="2">
    <source>
        <dbReference type="ARBA" id="ARBA00022670"/>
    </source>
</evidence>
<dbReference type="SUPFAM" id="SSF52743">
    <property type="entry name" value="Subtilisin-like"/>
    <property type="match status" value="1"/>
</dbReference>
<dbReference type="InterPro" id="IPR036852">
    <property type="entry name" value="Peptidase_S8/S53_dom_sf"/>
</dbReference>
<keyword evidence="9" id="KW-1185">Reference proteome</keyword>
<dbReference type="RefSeq" id="WP_075132606.1">
    <property type="nucleotide sequence ID" value="NZ_MSIF01000003.1"/>
</dbReference>
<sequence>MTSAGDGTTGRYLVLLEDDWSQATRELSRVAGIRAVDSAEAGLADPLWEADGLVLRELGVALVSADADQVTALTTAAGEPGPISLVEPERYVRALTASAPQATTEVDESTFTWGLQAVGAPNSTATGAGIRVAVLDTGLDLAHPEFSGRTIESKSFVQGQEVQDGHGHGTHCVGTSCGPREPGDGPGYGVAYEADIVAGKVLSNEGSGADGGILSGISWAMNSGCQVISMSLGAAAQPGQAYSRTFERVAARALEQGTLIVAAAGNESERPGVIAPVGHPANCPSILAVAAVDAAGRVAPFSCGTVDDIGAVDLAGPGVDVYSSWPMPLRHKRISGTSMATPHVAGVAALISQATGATGHELWARLARTARRLPLLSTDIGAGLVQAP</sequence>
<dbReference type="PANTHER" id="PTHR43399:SF4">
    <property type="entry name" value="CELL WALL-ASSOCIATED PROTEASE"/>
    <property type="match status" value="1"/>
</dbReference>
<accession>A0A7Z0WPK7</accession>
<evidence type="ECO:0000256" key="5">
    <source>
        <dbReference type="PROSITE-ProRule" id="PRU01240"/>
    </source>
</evidence>
<evidence type="ECO:0000256" key="6">
    <source>
        <dbReference type="RuleBase" id="RU003355"/>
    </source>
</evidence>
<evidence type="ECO:0000259" key="7">
    <source>
        <dbReference type="Pfam" id="PF00082"/>
    </source>
</evidence>